<dbReference type="CDD" id="cd03394">
    <property type="entry name" value="PAP2_like_5"/>
    <property type="match status" value="1"/>
</dbReference>
<dbReference type="Proteomes" id="UP000298337">
    <property type="component" value="Unassembled WGS sequence"/>
</dbReference>
<gene>
    <name evidence="3" type="ORF">EU556_20640</name>
</gene>
<protein>
    <submittedName>
        <fullName evidence="3">Phosphatase PAP2 family protein</fullName>
    </submittedName>
</protein>
<reference evidence="3 4" key="1">
    <citation type="submission" date="2019-04" db="EMBL/GenBank/DDBJ databases">
        <authorList>
            <person name="Feng G."/>
            <person name="Zhang J."/>
            <person name="Zhu H."/>
        </authorList>
    </citation>
    <scope>NUCLEOTIDE SEQUENCE [LARGE SCALE GENOMIC DNA]</scope>
    <source>
        <strain evidence="3 4">92R-1</strain>
    </source>
</reference>
<sequence>MKSFLTGCSMGSLLWVASLLPAVAQVPTSPVTPTDTTHKFENPAGVPASVKMPWYKGKLVKASIVPAVLIGYGVYTFDGGGFYTNQQANRDIHKLFPTYRTRLDDFLIFAPYLELGAVALAGVESRDDRINTGLVILKSELIMLTSVFAIKNLTRETRPDGSDNLSFPSGHTAQAFLAASIVHTEFRHKSQWYGIGAYTIATSVAALRMINTKHWQSDVVAGAGIGILSAHIGYLTHRNRWGRKPIIPKGMSFSPTWQGGYGFRSAAGFSGAPGLQITWRPN</sequence>
<proteinExistence type="predicted"/>
<keyword evidence="4" id="KW-1185">Reference proteome</keyword>
<accession>A0A4Z0P0C8</accession>
<dbReference type="SUPFAM" id="SSF48317">
    <property type="entry name" value="Acid phosphatase/Vanadium-dependent haloperoxidase"/>
    <property type="match status" value="1"/>
</dbReference>
<dbReference type="AlphaFoldDB" id="A0A4Z0P0C8"/>
<dbReference type="Gene3D" id="1.20.144.10">
    <property type="entry name" value="Phosphatidic acid phosphatase type 2/haloperoxidase"/>
    <property type="match status" value="1"/>
</dbReference>
<evidence type="ECO:0000313" key="3">
    <source>
        <dbReference type="EMBL" id="TGE04595.1"/>
    </source>
</evidence>
<evidence type="ECO:0000259" key="2">
    <source>
        <dbReference type="SMART" id="SM00014"/>
    </source>
</evidence>
<dbReference type="InterPro" id="IPR000326">
    <property type="entry name" value="PAP2/HPO"/>
</dbReference>
<dbReference type="SMART" id="SM00014">
    <property type="entry name" value="acidPPc"/>
    <property type="match status" value="1"/>
</dbReference>
<evidence type="ECO:0000256" key="1">
    <source>
        <dbReference type="SAM" id="SignalP"/>
    </source>
</evidence>
<feature type="chain" id="PRO_5021245669" evidence="1">
    <location>
        <begin position="25"/>
        <end position="282"/>
    </location>
</feature>
<name>A0A4Z0P0C8_9BACT</name>
<keyword evidence="1" id="KW-0732">Signal</keyword>
<dbReference type="OrthoDB" id="9773582at2"/>
<dbReference type="InterPro" id="IPR036938">
    <property type="entry name" value="PAP2/HPO_sf"/>
</dbReference>
<feature type="signal peptide" evidence="1">
    <location>
        <begin position="1"/>
        <end position="24"/>
    </location>
</feature>
<feature type="domain" description="Phosphatidic acid phosphatase type 2/haloperoxidase" evidence="2">
    <location>
        <begin position="132"/>
        <end position="234"/>
    </location>
</feature>
<organism evidence="3 4">
    <name type="scientific">Hymenobacter fodinae</name>
    <dbReference type="NCBI Taxonomy" id="2510796"/>
    <lineage>
        <taxon>Bacteria</taxon>
        <taxon>Pseudomonadati</taxon>
        <taxon>Bacteroidota</taxon>
        <taxon>Cytophagia</taxon>
        <taxon>Cytophagales</taxon>
        <taxon>Hymenobacteraceae</taxon>
        <taxon>Hymenobacter</taxon>
    </lineage>
</organism>
<dbReference type="Pfam" id="PF01569">
    <property type="entry name" value="PAP2"/>
    <property type="match status" value="1"/>
</dbReference>
<comment type="caution">
    <text evidence="3">The sequence shown here is derived from an EMBL/GenBank/DDBJ whole genome shotgun (WGS) entry which is preliminary data.</text>
</comment>
<evidence type="ECO:0000313" key="4">
    <source>
        <dbReference type="Proteomes" id="UP000298337"/>
    </source>
</evidence>
<dbReference type="EMBL" id="SRLA01000005">
    <property type="protein sequence ID" value="TGE04595.1"/>
    <property type="molecule type" value="Genomic_DNA"/>
</dbReference>